<dbReference type="InterPro" id="IPR001895">
    <property type="entry name" value="RASGEF_cat_dom"/>
</dbReference>
<dbReference type="OrthoDB" id="28357at2759"/>
<feature type="compositionally biased region" description="Basic and acidic residues" evidence="3">
    <location>
        <begin position="129"/>
        <end position="155"/>
    </location>
</feature>
<reference evidence="6 7" key="1">
    <citation type="journal article" date="2019" name="Nat. Ecol. Evol.">
        <title>Megaphylogeny resolves global patterns of mushroom evolution.</title>
        <authorList>
            <person name="Varga T."/>
            <person name="Krizsan K."/>
            <person name="Foldi C."/>
            <person name="Dima B."/>
            <person name="Sanchez-Garcia M."/>
            <person name="Sanchez-Ramirez S."/>
            <person name="Szollosi G.J."/>
            <person name="Szarkandi J.G."/>
            <person name="Papp V."/>
            <person name="Albert L."/>
            <person name="Andreopoulos W."/>
            <person name="Angelini C."/>
            <person name="Antonin V."/>
            <person name="Barry K.W."/>
            <person name="Bougher N.L."/>
            <person name="Buchanan P."/>
            <person name="Buyck B."/>
            <person name="Bense V."/>
            <person name="Catcheside P."/>
            <person name="Chovatia M."/>
            <person name="Cooper J."/>
            <person name="Damon W."/>
            <person name="Desjardin D."/>
            <person name="Finy P."/>
            <person name="Geml J."/>
            <person name="Haridas S."/>
            <person name="Hughes K."/>
            <person name="Justo A."/>
            <person name="Karasinski D."/>
            <person name="Kautmanova I."/>
            <person name="Kiss B."/>
            <person name="Kocsube S."/>
            <person name="Kotiranta H."/>
            <person name="LaButti K.M."/>
            <person name="Lechner B.E."/>
            <person name="Liimatainen K."/>
            <person name="Lipzen A."/>
            <person name="Lukacs Z."/>
            <person name="Mihaltcheva S."/>
            <person name="Morgado L.N."/>
            <person name="Niskanen T."/>
            <person name="Noordeloos M.E."/>
            <person name="Ohm R.A."/>
            <person name="Ortiz-Santana B."/>
            <person name="Ovrebo C."/>
            <person name="Racz N."/>
            <person name="Riley R."/>
            <person name="Savchenko A."/>
            <person name="Shiryaev A."/>
            <person name="Soop K."/>
            <person name="Spirin V."/>
            <person name="Szebenyi C."/>
            <person name="Tomsovsky M."/>
            <person name="Tulloss R.E."/>
            <person name="Uehling J."/>
            <person name="Grigoriev I.V."/>
            <person name="Vagvolgyi C."/>
            <person name="Papp T."/>
            <person name="Martin F.M."/>
            <person name="Miettinen O."/>
            <person name="Hibbett D.S."/>
            <person name="Nagy L.G."/>
        </authorList>
    </citation>
    <scope>NUCLEOTIDE SEQUENCE [LARGE SCALE GENOMIC DNA]</scope>
    <source>
        <strain evidence="6 7">CBS 166.37</strain>
    </source>
</reference>
<name>A0A5C3M9K6_9AGAR</name>
<dbReference type="Gene3D" id="1.10.840.10">
    <property type="entry name" value="Ras guanine-nucleotide exchange factors catalytic domain"/>
    <property type="match status" value="1"/>
</dbReference>
<dbReference type="CDD" id="cd00882">
    <property type="entry name" value="Ras_like_GTPase"/>
    <property type="match status" value="1"/>
</dbReference>
<dbReference type="Pfam" id="PF00617">
    <property type="entry name" value="RasGEF"/>
    <property type="match status" value="1"/>
</dbReference>
<dbReference type="Gene3D" id="1.20.870.10">
    <property type="entry name" value="Son of sevenless (SoS) protein Chain: S domain 1"/>
    <property type="match status" value="1"/>
</dbReference>
<feature type="domain" description="N-terminal Ras-GEF" evidence="5">
    <location>
        <begin position="609"/>
        <end position="734"/>
    </location>
</feature>
<dbReference type="InterPro" id="IPR008937">
    <property type="entry name" value="Ras-like_GEF"/>
</dbReference>
<dbReference type="AlphaFoldDB" id="A0A5C3M9K6"/>
<accession>A0A5C3M9K6</accession>
<sequence length="1109" mass="122255">MPPTHDLPSLPPLPPLKVPQDSNGATLHPGHADGAPLLQSPAPSFADSFSTAFTSPSEQDNEDKLDSPSRLGSATLVPPQSLRKSISVDSFVHYGRESAQATGPRPNRGNTSSAVDPPRRVIFGISSALKKEREEPSQIGRDRGASVGSVRDEHANYSLADSDTERYERLGSPVDRYRRASLKGHEPARVIRGGELPLPSRAPALSTTSSMSSIMTASTNASTTTNTTEEASPQVQLATSSLPLIPQRRATPVFSANAGRTRSGSLGVYAPSSGRRMLINTHISSYESPSAAVTLAVVGTAGSGKSAVIRSGLAGYRLSEPTSFFASRSATLVPPCFTRRSTRFNEGDTNFPLHVIEVDIPATSTDISLQHTLVLPADQPPIDGVLICYDSSTLSSFQPVESLLKTYGTLKLPIVVLACKVDQERQIEPEKALQVLKGYDVGLVEVTNAHDGGKNKMRQSFDFILKAILRERRAIKLGSTGGYKNPASPDILTYPPPWEHSRTSTPTASSSVLSMHSISPHASTYAPQSPVLSIPIPHTPTSPTRARSMGDLLYQNEKSKASPMPSAKREADHRASSAESLDKATKALDERSNGVRSLPEGKREGKEKEPRPAQWATLDELLDKLLFLAVSGDDPTFVAHFLLTYRRFATPRHVLLAMQKRMRQLDNPCGDPMFACFAQMRICHLLQTWMEKYPHDFAVKGTAGALHALIKSIISKTHLLHYGSEFLPFLEMLPGLQDTDHIWALKADLPADESDDSPIEDEDEDDLPLDKEYTTQKASSDSQKVEPGAIHAVLPLRERKASLPLPKSLIASAPPNGIPLEDTDPSPKQLIRDLVKLSQEVNLLDPEEIAQEITRMELRLFLDIKPRNWLHYTFVSGKKDEMEPITAFNAVSNHLADWVISLILCHDRPKTRARQIEKLVEIAQRLRALNNYSALRAFVAGINNATFAGDETMEYFKTKSPEHAKNLQSWDVLLQQIRAHRAYRLALRNTKGACIPALEVHMSDLIRAHEGNEDSNSSDPSKIHWGKYNMMGRFISSTTQCQTQCTITNDYTFPDRMAIRELIVRPVMNAEMQKSRIAHDDTDDYDHRPAIPAPNQPRDVAVLRKLFFW</sequence>
<dbReference type="SMART" id="SM00229">
    <property type="entry name" value="RasGEFN"/>
    <property type="match status" value="1"/>
</dbReference>
<keyword evidence="7" id="KW-1185">Reference proteome</keyword>
<feature type="compositionally biased region" description="Low complexity" evidence="3">
    <location>
        <begin position="206"/>
        <end position="232"/>
    </location>
</feature>
<evidence type="ECO:0000259" key="4">
    <source>
        <dbReference type="PROSITE" id="PS50009"/>
    </source>
</evidence>
<gene>
    <name evidence="6" type="ORF">BDQ12DRAFT_678962</name>
</gene>
<evidence type="ECO:0000259" key="5">
    <source>
        <dbReference type="PROSITE" id="PS50212"/>
    </source>
</evidence>
<feature type="compositionally biased region" description="Low complexity" evidence="3">
    <location>
        <begin position="40"/>
        <end position="57"/>
    </location>
</feature>
<feature type="compositionally biased region" description="Polar residues" evidence="3">
    <location>
        <begin position="503"/>
        <end position="531"/>
    </location>
</feature>
<feature type="region of interest" description="Disordered" evidence="3">
    <location>
        <begin position="193"/>
        <end position="234"/>
    </location>
</feature>
<dbReference type="STRING" id="68775.A0A5C3M9K6"/>
<evidence type="ECO:0000313" key="7">
    <source>
        <dbReference type="Proteomes" id="UP000308652"/>
    </source>
</evidence>
<evidence type="ECO:0000256" key="2">
    <source>
        <dbReference type="PROSITE-ProRule" id="PRU00168"/>
    </source>
</evidence>
<dbReference type="PANTHER" id="PTHR23113:SF348">
    <property type="entry name" value="GUANYL-NUCLEOTIDE EXCHANGE FACTOR RASGEF, PUTATIVE (AFU_ORTHOLOGUE AFUA_1G04700)-RELATED"/>
    <property type="match status" value="1"/>
</dbReference>
<dbReference type="GO" id="GO:0005085">
    <property type="term" value="F:guanyl-nucleotide exchange factor activity"/>
    <property type="evidence" value="ECO:0007669"/>
    <property type="project" value="UniProtKB-KW"/>
</dbReference>
<dbReference type="EMBL" id="ML213595">
    <property type="protein sequence ID" value="TFK41136.1"/>
    <property type="molecule type" value="Genomic_DNA"/>
</dbReference>
<protein>
    <submittedName>
        <fullName evidence="6">Ras guanine nucleotide exchange factor domain-containing protein</fullName>
    </submittedName>
</protein>
<dbReference type="GO" id="GO:0005886">
    <property type="term" value="C:plasma membrane"/>
    <property type="evidence" value="ECO:0007669"/>
    <property type="project" value="TreeGrafter"/>
</dbReference>
<dbReference type="SMART" id="SM00147">
    <property type="entry name" value="RasGEF"/>
    <property type="match status" value="1"/>
</dbReference>
<keyword evidence="1 2" id="KW-0344">Guanine-nucleotide releasing factor</keyword>
<feature type="compositionally biased region" description="Basic and acidic residues" evidence="3">
    <location>
        <begin position="567"/>
        <end position="611"/>
    </location>
</feature>
<dbReference type="InterPro" id="IPR036964">
    <property type="entry name" value="RASGEF_cat_dom_sf"/>
</dbReference>
<evidence type="ECO:0000313" key="6">
    <source>
        <dbReference type="EMBL" id="TFK41136.1"/>
    </source>
</evidence>
<feature type="region of interest" description="Disordered" evidence="3">
    <location>
        <begin position="486"/>
        <end position="613"/>
    </location>
</feature>
<dbReference type="CDD" id="cd06224">
    <property type="entry name" value="REM"/>
    <property type="match status" value="1"/>
</dbReference>
<organism evidence="6 7">
    <name type="scientific">Crucibulum laeve</name>
    <dbReference type="NCBI Taxonomy" id="68775"/>
    <lineage>
        <taxon>Eukaryota</taxon>
        <taxon>Fungi</taxon>
        <taxon>Dikarya</taxon>
        <taxon>Basidiomycota</taxon>
        <taxon>Agaricomycotina</taxon>
        <taxon>Agaricomycetes</taxon>
        <taxon>Agaricomycetidae</taxon>
        <taxon>Agaricales</taxon>
        <taxon>Agaricineae</taxon>
        <taxon>Nidulariaceae</taxon>
        <taxon>Crucibulum</taxon>
    </lineage>
</organism>
<feature type="compositionally biased region" description="Pro residues" evidence="3">
    <location>
        <begin position="1"/>
        <end position="17"/>
    </location>
</feature>
<dbReference type="SUPFAM" id="SSF52540">
    <property type="entry name" value="P-loop containing nucleoside triphosphate hydrolases"/>
    <property type="match status" value="1"/>
</dbReference>
<feature type="domain" description="Ras-GEF" evidence="4">
    <location>
        <begin position="845"/>
        <end position="1075"/>
    </location>
</feature>
<dbReference type="PANTHER" id="PTHR23113">
    <property type="entry name" value="GUANINE NUCLEOTIDE EXCHANGE FACTOR"/>
    <property type="match status" value="1"/>
</dbReference>
<evidence type="ECO:0000256" key="1">
    <source>
        <dbReference type="ARBA" id="ARBA00022658"/>
    </source>
</evidence>
<feature type="compositionally biased region" description="Low complexity" evidence="3">
    <location>
        <begin position="533"/>
        <end position="544"/>
    </location>
</feature>
<dbReference type="Proteomes" id="UP000308652">
    <property type="component" value="Unassembled WGS sequence"/>
</dbReference>
<dbReference type="InterPro" id="IPR023578">
    <property type="entry name" value="Ras_GEF_dom_sf"/>
</dbReference>
<evidence type="ECO:0000256" key="3">
    <source>
        <dbReference type="SAM" id="MobiDB-lite"/>
    </source>
</evidence>
<dbReference type="Gene3D" id="3.40.50.300">
    <property type="entry name" value="P-loop containing nucleotide triphosphate hydrolases"/>
    <property type="match status" value="1"/>
</dbReference>
<dbReference type="Pfam" id="PF00618">
    <property type="entry name" value="RasGEF_N"/>
    <property type="match status" value="1"/>
</dbReference>
<dbReference type="PROSITE" id="PS50212">
    <property type="entry name" value="RASGEF_NTER"/>
    <property type="match status" value="1"/>
</dbReference>
<dbReference type="InterPro" id="IPR027417">
    <property type="entry name" value="P-loop_NTPase"/>
</dbReference>
<proteinExistence type="predicted"/>
<dbReference type="SUPFAM" id="SSF48366">
    <property type="entry name" value="Ras GEF"/>
    <property type="match status" value="1"/>
</dbReference>
<dbReference type="InterPro" id="IPR000651">
    <property type="entry name" value="Ras-like_Gua-exchang_fac_N"/>
</dbReference>
<dbReference type="GO" id="GO:0007265">
    <property type="term" value="P:Ras protein signal transduction"/>
    <property type="evidence" value="ECO:0007669"/>
    <property type="project" value="TreeGrafter"/>
</dbReference>
<feature type="region of interest" description="Disordered" evidence="3">
    <location>
        <begin position="1"/>
        <end position="78"/>
    </location>
</feature>
<feature type="region of interest" description="Disordered" evidence="3">
    <location>
        <begin position="97"/>
        <end position="166"/>
    </location>
</feature>
<dbReference type="PROSITE" id="PS50009">
    <property type="entry name" value="RASGEF_CAT"/>
    <property type="match status" value="1"/>
</dbReference>